<evidence type="ECO:0000313" key="5">
    <source>
        <dbReference type="Proteomes" id="UP001621512"/>
    </source>
</evidence>
<dbReference type="CDD" id="cd03443">
    <property type="entry name" value="PaaI_thioesterase"/>
    <property type="match status" value="1"/>
</dbReference>
<reference evidence="4 5" key="1">
    <citation type="submission" date="2022-10" db="EMBL/GenBank/DDBJ databases">
        <title>The complete genomes of actinobacterial strains from the NBC collection.</title>
        <authorList>
            <person name="Joergensen T.S."/>
            <person name="Alvarez Arevalo M."/>
            <person name="Sterndorff E.B."/>
            <person name="Faurdal D."/>
            <person name="Vuksanovic O."/>
            <person name="Mourched A.-S."/>
            <person name="Charusanti P."/>
            <person name="Shaw S."/>
            <person name="Blin K."/>
            <person name="Weber T."/>
        </authorList>
    </citation>
    <scope>NUCLEOTIDE SEQUENCE [LARGE SCALE GENOMIC DNA]</scope>
    <source>
        <strain evidence="4 5">NBC_00017</strain>
    </source>
</reference>
<organism evidence="4 5">
    <name type="scientific">Streptomyces purpurascens</name>
    <dbReference type="NCBI Taxonomy" id="1924"/>
    <lineage>
        <taxon>Bacteria</taxon>
        <taxon>Bacillati</taxon>
        <taxon>Actinomycetota</taxon>
        <taxon>Actinomycetes</taxon>
        <taxon>Kitasatosporales</taxon>
        <taxon>Streptomycetaceae</taxon>
        <taxon>Streptomyces</taxon>
    </lineage>
</organism>
<dbReference type="Proteomes" id="UP001621512">
    <property type="component" value="Chromosome"/>
</dbReference>
<dbReference type="Gene3D" id="3.10.129.10">
    <property type="entry name" value="Hotdog Thioesterase"/>
    <property type="match status" value="1"/>
</dbReference>
<dbReference type="InterPro" id="IPR006683">
    <property type="entry name" value="Thioestr_dom"/>
</dbReference>
<gene>
    <name evidence="4" type="ORF">OHU35_41210</name>
</gene>
<evidence type="ECO:0000256" key="1">
    <source>
        <dbReference type="ARBA" id="ARBA00008324"/>
    </source>
</evidence>
<dbReference type="PANTHER" id="PTHR43240">
    <property type="entry name" value="1,4-DIHYDROXY-2-NAPHTHOYL-COA THIOESTERASE 1"/>
    <property type="match status" value="1"/>
</dbReference>
<dbReference type="InterPro" id="IPR003736">
    <property type="entry name" value="PAAI_dom"/>
</dbReference>
<dbReference type="Pfam" id="PF03061">
    <property type="entry name" value="4HBT"/>
    <property type="match status" value="1"/>
</dbReference>
<name>A0ABZ1MYC0_STREF</name>
<dbReference type="RefSeq" id="WP_405509102.1">
    <property type="nucleotide sequence ID" value="NZ_CP108341.1"/>
</dbReference>
<dbReference type="PANTHER" id="PTHR43240:SF5">
    <property type="entry name" value="1,4-DIHYDROXY-2-NAPHTHOYL-COA THIOESTERASE 1"/>
    <property type="match status" value="1"/>
</dbReference>
<keyword evidence="5" id="KW-1185">Reference proteome</keyword>
<dbReference type="NCBIfam" id="TIGR00369">
    <property type="entry name" value="unchar_dom_1"/>
    <property type="match status" value="1"/>
</dbReference>
<accession>A0ABZ1MYC0</accession>
<sequence length="148" mass="15122">MGSNSSTQLQPESADLGPFASALVDRLGIKLVKATPQCVVGTMPVQGNTQPYGLLHGGASLALAETLGSVGAMLHAAPDRIALGVDINATHHRAVGSGSVTGVATPVHLGRSAATYEIVISDEQDRRVCSARLTCMVRPAPDTGATTH</sequence>
<dbReference type="InterPro" id="IPR029069">
    <property type="entry name" value="HotDog_dom_sf"/>
</dbReference>
<evidence type="ECO:0000259" key="3">
    <source>
        <dbReference type="Pfam" id="PF03061"/>
    </source>
</evidence>
<feature type="domain" description="Thioesterase" evidence="3">
    <location>
        <begin position="52"/>
        <end position="129"/>
    </location>
</feature>
<proteinExistence type="inferred from homology"/>
<dbReference type="EMBL" id="CP108341">
    <property type="protein sequence ID" value="WTW32113.1"/>
    <property type="molecule type" value="Genomic_DNA"/>
</dbReference>
<protein>
    <submittedName>
        <fullName evidence="4">Hotdog fold thioesterase</fullName>
    </submittedName>
</protein>
<keyword evidence="2" id="KW-0378">Hydrolase</keyword>
<evidence type="ECO:0000256" key="2">
    <source>
        <dbReference type="ARBA" id="ARBA00022801"/>
    </source>
</evidence>
<evidence type="ECO:0000313" key="4">
    <source>
        <dbReference type="EMBL" id="WTW32113.1"/>
    </source>
</evidence>
<dbReference type="SUPFAM" id="SSF54637">
    <property type="entry name" value="Thioesterase/thiol ester dehydrase-isomerase"/>
    <property type="match status" value="1"/>
</dbReference>
<comment type="similarity">
    <text evidence="1">Belongs to the thioesterase PaaI family.</text>
</comment>